<keyword evidence="1" id="KW-0732">Signal</keyword>
<accession>A0A6A5ZKZ0</accession>
<reference evidence="2" key="1">
    <citation type="journal article" date="2020" name="Stud. Mycol.">
        <title>101 Dothideomycetes genomes: a test case for predicting lifestyles and emergence of pathogens.</title>
        <authorList>
            <person name="Haridas S."/>
            <person name="Albert R."/>
            <person name="Binder M."/>
            <person name="Bloem J."/>
            <person name="Labutti K."/>
            <person name="Salamov A."/>
            <person name="Andreopoulos B."/>
            <person name="Baker S."/>
            <person name="Barry K."/>
            <person name="Bills G."/>
            <person name="Bluhm B."/>
            <person name="Cannon C."/>
            <person name="Castanera R."/>
            <person name="Culley D."/>
            <person name="Daum C."/>
            <person name="Ezra D."/>
            <person name="Gonzalez J."/>
            <person name="Henrissat B."/>
            <person name="Kuo A."/>
            <person name="Liang C."/>
            <person name="Lipzen A."/>
            <person name="Lutzoni F."/>
            <person name="Magnuson J."/>
            <person name="Mondo S."/>
            <person name="Nolan M."/>
            <person name="Ohm R."/>
            <person name="Pangilinan J."/>
            <person name="Park H.-J."/>
            <person name="Ramirez L."/>
            <person name="Alfaro M."/>
            <person name="Sun H."/>
            <person name="Tritt A."/>
            <person name="Yoshinaga Y."/>
            <person name="Zwiers L.-H."/>
            <person name="Turgeon B."/>
            <person name="Goodwin S."/>
            <person name="Spatafora J."/>
            <person name="Crous P."/>
            <person name="Grigoriev I."/>
        </authorList>
    </citation>
    <scope>NUCLEOTIDE SEQUENCE</scope>
    <source>
        <strain evidence="2">CBS 627.86</strain>
    </source>
</reference>
<feature type="signal peptide" evidence="1">
    <location>
        <begin position="1"/>
        <end position="23"/>
    </location>
</feature>
<organism evidence="2 3">
    <name type="scientific">Lophiotrema nucula</name>
    <dbReference type="NCBI Taxonomy" id="690887"/>
    <lineage>
        <taxon>Eukaryota</taxon>
        <taxon>Fungi</taxon>
        <taxon>Dikarya</taxon>
        <taxon>Ascomycota</taxon>
        <taxon>Pezizomycotina</taxon>
        <taxon>Dothideomycetes</taxon>
        <taxon>Pleosporomycetidae</taxon>
        <taxon>Pleosporales</taxon>
        <taxon>Lophiotremataceae</taxon>
        <taxon>Lophiotrema</taxon>
    </lineage>
</organism>
<sequence length="74" mass="8172">MQFCTSFVPKLFASFCLYMRAQTQLWLPSSWNSVGNSHSSVIVLSSYVPVVTSTPNSSPASIASFRPIEKLMLP</sequence>
<dbReference type="AlphaFoldDB" id="A0A6A5ZKZ0"/>
<dbReference type="EMBL" id="ML977314">
    <property type="protein sequence ID" value="KAF2120029.1"/>
    <property type="molecule type" value="Genomic_DNA"/>
</dbReference>
<dbReference type="Proteomes" id="UP000799770">
    <property type="component" value="Unassembled WGS sequence"/>
</dbReference>
<evidence type="ECO:0000313" key="2">
    <source>
        <dbReference type="EMBL" id="KAF2120029.1"/>
    </source>
</evidence>
<name>A0A6A5ZKZ0_9PLEO</name>
<evidence type="ECO:0000256" key="1">
    <source>
        <dbReference type="SAM" id="SignalP"/>
    </source>
</evidence>
<evidence type="ECO:0008006" key="4">
    <source>
        <dbReference type="Google" id="ProtNLM"/>
    </source>
</evidence>
<keyword evidence="3" id="KW-1185">Reference proteome</keyword>
<gene>
    <name evidence="2" type="ORF">BDV96DRAFT_566568</name>
</gene>
<protein>
    <recommendedName>
        <fullName evidence="4">Secreted protein</fullName>
    </recommendedName>
</protein>
<feature type="chain" id="PRO_5025499591" description="Secreted protein" evidence="1">
    <location>
        <begin position="24"/>
        <end position="74"/>
    </location>
</feature>
<proteinExistence type="predicted"/>
<evidence type="ECO:0000313" key="3">
    <source>
        <dbReference type="Proteomes" id="UP000799770"/>
    </source>
</evidence>